<comment type="similarity">
    <text evidence="2">Belongs to the YkuD family.</text>
</comment>
<dbReference type="SUPFAM" id="SSF110997">
    <property type="entry name" value="Sporulation related repeat"/>
    <property type="match status" value="1"/>
</dbReference>
<dbReference type="GO" id="GO:0071972">
    <property type="term" value="F:peptidoglycan L,D-transpeptidase activity"/>
    <property type="evidence" value="ECO:0007669"/>
    <property type="project" value="TreeGrafter"/>
</dbReference>
<feature type="domain" description="L,D-TPase catalytic" evidence="13">
    <location>
        <begin position="131"/>
        <end position="265"/>
    </location>
</feature>
<evidence type="ECO:0000313" key="14">
    <source>
        <dbReference type="EMBL" id="OAI14728.1"/>
    </source>
</evidence>
<accession>A0A177N9M9</accession>
<evidence type="ECO:0000256" key="8">
    <source>
        <dbReference type="ARBA" id="ARBA00023316"/>
    </source>
</evidence>
<feature type="coiled-coil region" evidence="10">
    <location>
        <begin position="286"/>
        <end position="313"/>
    </location>
</feature>
<dbReference type="InterPro" id="IPR036680">
    <property type="entry name" value="SPOR-like_sf"/>
</dbReference>
<dbReference type="Proteomes" id="UP000077628">
    <property type="component" value="Unassembled WGS sequence"/>
</dbReference>
<evidence type="ECO:0000256" key="3">
    <source>
        <dbReference type="ARBA" id="ARBA00022676"/>
    </source>
</evidence>
<dbReference type="Pfam" id="PF05036">
    <property type="entry name" value="SPOR"/>
    <property type="match status" value="1"/>
</dbReference>
<feature type="active site" description="Proton donor/acceptor" evidence="9">
    <location>
        <position position="225"/>
    </location>
</feature>
<evidence type="ECO:0000256" key="1">
    <source>
        <dbReference type="ARBA" id="ARBA00004752"/>
    </source>
</evidence>
<keyword evidence="5" id="KW-0378">Hydrolase</keyword>
<dbReference type="Gene3D" id="3.10.350.10">
    <property type="entry name" value="LysM domain"/>
    <property type="match status" value="1"/>
</dbReference>
<feature type="active site" description="Nucleophile" evidence="9">
    <location>
        <position position="241"/>
    </location>
</feature>
<keyword evidence="8 9" id="KW-0961">Cell wall biogenesis/degradation</keyword>
<keyword evidence="10" id="KW-0175">Coiled coil</keyword>
<dbReference type="Pfam" id="PF03734">
    <property type="entry name" value="YkuD"/>
    <property type="match status" value="1"/>
</dbReference>
<dbReference type="Gene3D" id="3.30.70.1070">
    <property type="entry name" value="Sporulation related repeat"/>
    <property type="match status" value="1"/>
</dbReference>
<evidence type="ECO:0000256" key="7">
    <source>
        <dbReference type="ARBA" id="ARBA00022984"/>
    </source>
</evidence>
<comment type="pathway">
    <text evidence="1 9">Cell wall biogenesis; peptidoglycan biosynthesis.</text>
</comment>
<dbReference type="CDD" id="cd00118">
    <property type="entry name" value="LysM"/>
    <property type="match status" value="1"/>
</dbReference>
<evidence type="ECO:0000256" key="6">
    <source>
        <dbReference type="ARBA" id="ARBA00022960"/>
    </source>
</evidence>
<evidence type="ECO:0000256" key="9">
    <source>
        <dbReference type="PROSITE-ProRule" id="PRU01373"/>
    </source>
</evidence>
<name>A0A177N9M9_9GAMM</name>
<dbReference type="InterPro" id="IPR007730">
    <property type="entry name" value="SPOR-like_dom"/>
</dbReference>
<dbReference type="CDD" id="cd16913">
    <property type="entry name" value="YkuD_like"/>
    <property type="match status" value="1"/>
</dbReference>
<reference evidence="15" key="1">
    <citation type="submission" date="2016-03" db="EMBL/GenBank/DDBJ databases">
        <authorList>
            <person name="Heylen K."/>
            <person name="De Vos P."/>
            <person name="Vekeman B."/>
        </authorList>
    </citation>
    <scope>NUCLEOTIDE SEQUENCE [LARGE SCALE GENOMIC DNA]</scope>
    <source>
        <strain evidence="15">R-45383</strain>
    </source>
</reference>
<feature type="domain" description="LysM" evidence="12">
    <location>
        <begin position="75"/>
        <end position="119"/>
    </location>
</feature>
<evidence type="ECO:0000313" key="15">
    <source>
        <dbReference type="Proteomes" id="UP000077628"/>
    </source>
</evidence>
<dbReference type="GO" id="GO:0008360">
    <property type="term" value="P:regulation of cell shape"/>
    <property type="evidence" value="ECO:0007669"/>
    <property type="project" value="UniProtKB-UniRule"/>
</dbReference>
<dbReference type="InterPro" id="IPR005490">
    <property type="entry name" value="LD_TPept_cat_dom"/>
</dbReference>
<dbReference type="GO" id="GO:0042834">
    <property type="term" value="F:peptidoglycan binding"/>
    <property type="evidence" value="ECO:0007669"/>
    <property type="project" value="InterPro"/>
</dbReference>
<keyword evidence="15" id="KW-1185">Reference proteome</keyword>
<dbReference type="EMBL" id="LUUK01000197">
    <property type="protein sequence ID" value="OAI14728.1"/>
    <property type="molecule type" value="Genomic_DNA"/>
</dbReference>
<dbReference type="PROSITE" id="PS51724">
    <property type="entry name" value="SPOR"/>
    <property type="match status" value="1"/>
</dbReference>
<dbReference type="OrthoDB" id="9787225at2"/>
<gene>
    <name evidence="14" type="ORF">A1355_12275</name>
</gene>
<evidence type="ECO:0000259" key="12">
    <source>
        <dbReference type="PROSITE" id="PS51782"/>
    </source>
</evidence>
<dbReference type="InterPro" id="IPR018392">
    <property type="entry name" value="LysM"/>
</dbReference>
<proteinExistence type="inferred from homology"/>
<dbReference type="PANTHER" id="PTHR30582">
    <property type="entry name" value="L,D-TRANSPEPTIDASE"/>
    <property type="match status" value="1"/>
</dbReference>
<comment type="caution">
    <text evidence="14">The sequence shown here is derived from an EMBL/GenBank/DDBJ whole genome shotgun (WGS) entry which is preliminary data.</text>
</comment>
<keyword evidence="4" id="KW-0808">Transferase</keyword>
<evidence type="ECO:0000256" key="4">
    <source>
        <dbReference type="ARBA" id="ARBA00022679"/>
    </source>
</evidence>
<evidence type="ECO:0000256" key="5">
    <source>
        <dbReference type="ARBA" id="ARBA00022801"/>
    </source>
</evidence>
<dbReference type="InterPro" id="IPR036779">
    <property type="entry name" value="LysM_dom_sf"/>
</dbReference>
<keyword evidence="3" id="KW-0328">Glycosyltransferase</keyword>
<sequence length="446" mass="49115">MIALTRPPIRHSPVHSPLLIPFALILASLLSGCQTLAFFSEPQSEKVTWTVKPNEVVETHQFSLSADLNIVGGLATLSSRENDTLSDIARHYGLGYNDITLANPGLDPWSLQNDSTILLPLQFIIPDAPRQGIVLNLANMRMFYFPNTRSVLTYPVGIGREGWNTPLGQTQIVAKKANPAWTVPESIQREHQALGDPLPKVIRSGPDNPLGYYAMPLGFKGYLIHGTNKPYGIGMQVSHGCVQLYPEDVENLFKQVDIGTPVRIVHQPFLAAWAGDTLYLEAHQPLDKWEKQRKQLEKDLRGKLKQLAAERQATLDWPKVEATLKRADGVPTPVLVNSPNLAELSAAAPQLEHPERLFGQPEIGELDADAWSTIIADVFQSETEAQKLAAMLNHQGPPIPARKIASNGNYRVLAGPFKTKSEARAAAKRIKQNFDIDAMPQAPSAN</sequence>
<dbReference type="AlphaFoldDB" id="A0A177N9M9"/>
<dbReference type="PANTHER" id="PTHR30582:SF24">
    <property type="entry name" value="L,D-TRANSPEPTIDASE ERFK_SRFK-RELATED"/>
    <property type="match status" value="1"/>
</dbReference>
<keyword evidence="7 9" id="KW-0573">Peptidoglycan synthesis</keyword>
<protein>
    <recommendedName>
        <fullName evidence="16">SPOR domain-containing protein</fullName>
    </recommendedName>
</protein>
<dbReference type="GO" id="GO:0071555">
    <property type="term" value="P:cell wall organization"/>
    <property type="evidence" value="ECO:0007669"/>
    <property type="project" value="UniProtKB-UniRule"/>
</dbReference>
<dbReference type="PROSITE" id="PS52029">
    <property type="entry name" value="LD_TPASE"/>
    <property type="match status" value="1"/>
</dbReference>
<feature type="domain" description="SPOR" evidence="11">
    <location>
        <begin position="366"/>
        <end position="443"/>
    </location>
</feature>
<dbReference type="Pfam" id="PF01476">
    <property type="entry name" value="LysM"/>
    <property type="match status" value="1"/>
</dbReference>
<dbReference type="STRING" id="702114.A1355_12275"/>
<dbReference type="UniPathway" id="UPA00219"/>
<dbReference type="PROSITE" id="PS51257">
    <property type="entry name" value="PROKAR_LIPOPROTEIN"/>
    <property type="match status" value="1"/>
</dbReference>
<dbReference type="GO" id="GO:0016757">
    <property type="term" value="F:glycosyltransferase activity"/>
    <property type="evidence" value="ECO:0007669"/>
    <property type="project" value="UniProtKB-KW"/>
</dbReference>
<evidence type="ECO:0008006" key="16">
    <source>
        <dbReference type="Google" id="ProtNLM"/>
    </source>
</evidence>
<dbReference type="PROSITE" id="PS51782">
    <property type="entry name" value="LYSM"/>
    <property type="match status" value="1"/>
</dbReference>
<dbReference type="GO" id="GO:0018104">
    <property type="term" value="P:peptidoglycan-protein cross-linking"/>
    <property type="evidence" value="ECO:0007669"/>
    <property type="project" value="TreeGrafter"/>
</dbReference>
<dbReference type="Gene3D" id="2.40.440.10">
    <property type="entry name" value="L,D-transpeptidase catalytic domain-like"/>
    <property type="match status" value="1"/>
</dbReference>
<dbReference type="InterPro" id="IPR050979">
    <property type="entry name" value="LD-transpeptidase"/>
</dbReference>
<keyword evidence="6 9" id="KW-0133">Cell shape</keyword>
<organism evidence="14 15">
    <name type="scientific">Methylomonas koyamae</name>
    <dbReference type="NCBI Taxonomy" id="702114"/>
    <lineage>
        <taxon>Bacteria</taxon>
        <taxon>Pseudomonadati</taxon>
        <taxon>Pseudomonadota</taxon>
        <taxon>Gammaproteobacteria</taxon>
        <taxon>Methylococcales</taxon>
        <taxon>Methylococcaceae</taxon>
        <taxon>Methylomonas</taxon>
    </lineage>
</organism>
<dbReference type="SUPFAM" id="SSF141523">
    <property type="entry name" value="L,D-transpeptidase catalytic domain-like"/>
    <property type="match status" value="1"/>
</dbReference>
<evidence type="ECO:0000259" key="11">
    <source>
        <dbReference type="PROSITE" id="PS51724"/>
    </source>
</evidence>
<dbReference type="GO" id="GO:0005576">
    <property type="term" value="C:extracellular region"/>
    <property type="evidence" value="ECO:0007669"/>
    <property type="project" value="TreeGrafter"/>
</dbReference>
<evidence type="ECO:0000256" key="2">
    <source>
        <dbReference type="ARBA" id="ARBA00005992"/>
    </source>
</evidence>
<evidence type="ECO:0000256" key="10">
    <source>
        <dbReference type="SAM" id="Coils"/>
    </source>
</evidence>
<dbReference type="InterPro" id="IPR038063">
    <property type="entry name" value="Transpep_catalytic_dom"/>
</dbReference>
<evidence type="ECO:0000259" key="13">
    <source>
        <dbReference type="PROSITE" id="PS52029"/>
    </source>
</evidence>